<dbReference type="AlphaFoldDB" id="A0A6G7GNP9"/>
<organism evidence="1 2">
    <name type="scientific">Kuenenia stuttgartiensis</name>
    <dbReference type="NCBI Taxonomy" id="174633"/>
    <lineage>
        <taxon>Bacteria</taxon>
        <taxon>Pseudomonadati</taxon>
        <taxon>Planctomycetota</taxon>
        <taxon>Candidatus Brocadiia</taxon>
        <taxon>Candidatus Brocadiales</taxon>
        <taxon>Candidatus Brocadiaceae</taxon>
        <taxon>Candidatus Kuenenia</taxon>
    </lineage>
</organism>
<proteinExistence type="predicted"/>
<evidence type="ECO:0000313" key="1">
    <source>
        <dbReference type="EMBL" id="QII11218.1"/>
    </source>
</evidence>
<evidence type="ECO:0000313" key="2">
    <source>
        <dbReference type="Proteomes" id="UP000501926"/>
    </source>
</evidence>
<accession>A0A6G7GNP9</accession>
<dbReference type="EMBL" id="CP049055">
    <property type="protein sequence ID" value="QII11218.1"/>
    <property type="molecule type" value="Genomic_DNA"/>
</dbReference>
<gene>
    <name evidence="1" type="ORF">KsCSTR_18390</name>
</gene>
<name>A0A6G7GNP9_KUEST</name>
<protein>
    <submittedName>
        <fullName evidence="1">Uncharacterized protein</fullName>
    </submittedName>
</protein>
<sequence>MGNAVLESVGANNHSHVLEDANVADVILDRLTAFDKAIAESDILEVDGLCVDNKPHDVVVHDSRIKVINHEKESAVEVEIETILKTPLADLIMALETLEFVKCYGITRIVGYYSRVNNWNLSKRSELIDRHKGLYGLTGA</sequence>
<dbReference type="RefSeq" id="WP_164994786.1">
    <property type="nucleotide sequence ID" value="NZ_CP049055.1"/>
</dbReference>
<reference evidence="1 2" key="1">
    <citation type="submission" date="2020-02" db="EMBL/GenBank/DDBJ databases">
        <title>Newly sequenced genome of strain CSTR1 showed variability in Candidatus Kuenenia stuttgartiensis genomes.</title>
        <authorList>
            <person name="Ding C."/>
            <person name="Adrian L."/>
        </authorList>
    </citation>
    <scope>NUCLEOTIDE SEQUENCE [LARGE SCALE GENOMIC DNA]</scope>
    <source>
        <strain evidence="1 2">CSTR1</strain>
    </source>
</reference>
<dbReference type="Proteomes" id="UP000501926">
    <property type="component" value="Chromosome"/>
</dbReference>